<dbReference type="GO" id="GO:0046373">
    <property type="term" value="P:L-arabinose metabolic process"/>
    <property type="evidence" value="ECO:0007669"/>
    <property type="project" value="InterPro"/>
</dbReference>
<dbReference type="RefSeq" id="WP_147055370.1">
    <property type="nucleotide sequence ID" value="NZ_CP042437.1"/>
</dbReference>
<dbReference type="InterPro" id="IPR003305">
    <property type="entry name" value="CenC_carb-bd"/>
</dbReference>
<dbReference type="OrthoDB" id="9758333at2"/>
<dbReference type="PANTHER" id="PTHR31776:SF26">
    <property type="entry name" value="SECRETED ARABINOSIDASE"/>
    <property type="match status" value="1"/>
</dbReference>
<feature type="chain" id="PRO_5023096855" description="non-reducing end alpha-L-arabinofuranosidase" evidence="6">
    <location>
        <begin position="22"/>
        <end position="663"/>
    </location>
</feature>
<dbReference type="SUPFAM" id="SSF49785">
    <property type="entry name" value="Galactose-binding domain-like"/>
    <property type="match status" value="1"/>
</dbReference>
<dbReference type="Pfam" id="PF22848">
    <property type="entry name" value="ASD1_dom"/>
    <property type="match status" value="1"/>
</dbReference>
<evidence type="ECO:0000256" key="5">
    <source>
        <dbReference type="ARBA" id="ARBA00022801"/>
    </source>
</evidence>
<keyword evidence="5" id="KW-0378">Hydrolase</keyword>
<dbReference type="InterPro" id="IPR055235">
    <property type="entry name" value="ASD1_cat"/>
</dbReference>
<organism evidence="8 9">
    <name type="scientific">Mucilaginibacter ginsenosidivorax</name>
    <dbReference type="NCBI Taxonomy" id="862126"/>
    <lineage>
        <taxon>Bacteria</taxon>
        <taxon>Pseudomonadati</taxon>
        <taxon>Bacteroidota</taxon>
        <taxon>Sphingobacteriia</taxon>
        <taxon>Sphingobacteriales</taxon>
        <taxon>Sphingobacteriaceae</taxon>
        <taxon>Mucilaginibacter</taxon>
    </lineage>
</organism>
<dbReference type="KEGG" id="mgk:FSB76_17020"/>
<keyword evidence="4 6" id="KW-0732">Signal</keyword>
<feature type="signal peptide" evidence="6">
    <location>
        <begin position="1"/>
        <end position="21"/>
    </location>
</feature>
<dbReference type="GO" id="GO:0046556">
    <property type="term" value="F:alpha-L-arabinofuranosidase activity"/>
    <property type="evidence" value="ECO:0007669"/>
    <property type="project" value="UniProtKB-EC"/>
</dbReference>
<dbReference type="SUPFAM" id="SSF51011">
    <property type="entry name" value="Glycosyl hydrolase domain"/>
    <property type="match status" value="1"/>
</dbReference>
<dbReference type="InterPro" id="IPR010720">
    <property type="entry name" value="Alpha-L-AF_C"/>
</dbReference>
<dbReference type="InterPro" id="IPR017853">
    <property type="entry name" value="GH"/>
</dbReference>
<gene>
    <name evidence="8" type="ORF">FSB76_17020</name>
</gene>
<sequence length="663" mass="72683">MSVKRVWPVLCLVLLFITDLASGQGSASLGAQKIKIPGAKPISKDLFGVFFEDLSYAADGGMYAELIQNRSFEYSASDRKNWNPLTAWEYTTEGYGYGTISVETAKPLHPNNPHYVQLNIDDAGQQGVGITNAGYDGISIIAGQKYDFSIYVRQISANPVDMQVQLRGDKGAVYGTFSFQTQAGPWKKYTGTITATANADSASLTVLARQRSVLAIDEVSLFPHNTFKNEPNGLRADLAQAVANLQPKFLRFPGGCLVHGDGINNIYRWKNTIGPVERRVQQRNIWNYHQSTGLGFYEYFRFCEDIGAKPLPVVAAGVSCQNSGGTWRIGGTGQKGIPLTEMKSYIQDVLDLIEYANGPVTSVWGSKRATAGHPKPFNLQYVGIGNEDKQTNDFRDRFKMIYDAVRAKHPEITIVGTVGPSPAGEDYDLGWKFADQLSVPVVDEHFYEKPEWFLKNNNRYDSYRRPKSKVYIGEYASWGNTLVNALSEAAFMTSLERNGDIVQMASYAPLLANLKHTSWNPNLIYFNNKTLAPTVNYYVQQLFSANQGDVYIPNAISFNQPGARADSTLAASCVQNSKTGDIILKIVNAGPHTATASANLAGLGIATTKATIEVLQGQPSDKNTIDNPKNIVPSHAEISVAQLGSYAVPPYSLSVIRISLKGN</sequence>
<dbReference type="Pfam" id="PF06964">
    <property type="entry name" value="Alpha-L-AF_C"/>
    <property type="match status" value="1"/>
</dbReference>
<proteinExistence type="inferred from homology"/>
<evidence type="ECO:0000259" key="7">
    <source>
        <dbReference type="SMART" id="SM00813"/>
    </source>
</evidence>
<evidence type="ECO:0000256" key="2">
    <source>
        <dbReference type="ARBA" id="ARBA00007186"/>
    </source>
</evidence>
<comment type="catalytic activity">
    <reaction evidence="1">
        <text>Hydrolysis of terminal non-reducing alpha-L-arabinofuranoside residues in alpha-L-arabinosides.</text>
        <dbReference type="EC" id="3.2.1.55"/>
    </reaction>
</comment>
<dbReference type="PANTHER" id="PTHR31776">
    <property type="entry name" value="ALPHA-L-ARABINOFURANOSIDASE 1"/>
    <property type="match status" value="1"/>
</dbReference>
<keyword evidence="9" id="KW-1185">Reference proteome</keyword>
<dbReference type="AlphaFoldDB" id="A0A5B8W3N7"/>
<dbReference type="Pfam" id="PF02018">
    <property type="entry name" value="CBM_4_9"/>
    <property type="match status" value="1"/>
</dbReference>
<dbReference type="Gene3D" id="3.20.20.80">
    <property type="entry name" value="Glycosidases"/>
    <property type="match status" value="1"/>
</dbReference>
<dbReference type="EC" id="3.2.1.55" evidence="3"/>
<evidence type="ECO:0000313" key="9">
    <source>
        <dbReference type="Proteomes" id="UP000321362"/>
    </source>
</evidence>
<evidence type="ECO:0000256" key="1">
    <source>
        <dbReference type="ARBA" id="ARBA00001462"/>
    </source>
</evidence>
<evidence type="ECO:0000256" key="3">
    <source>
        <dbReference type="ARBA" id="ARBA00012670"/>
    </source>
</evidence>
<evidence type="ECO:0000256" key="6">
    <source>
        <dbReference type="SAM" id="SignalP"/>
    </source>
</evidence>
<comment type="similarity">
    <text evidence="2">Belongs to the glycosyl hydrolase 51 family.</text>
</comment>
<dbReference type="SMART" id="SM00813">
    <property type="entry name" value="Alpha-L-AF_C"/>
    <property type="match status" value="1"/>
</dbReference>
<protein>
    <recommendedName>
        <fullName evidence="3">non-reducing end alpha-L-arabinofuranosidase</fullName>
        <ecNumber evidence="3">3.2.1.55</ecNumber>
    </recommendedName>
</protein>
<dbReference type="InterPro" id="IPR008979">
    <property type="entry name" value="Galactose-bd-like_sf"/>
</dbReference>
<dbReference type="InterPro" id="IPR051563">
    <property type="entry name" value="Glycosyl_Hydrolase_51"/>
</dbReference>
<dbReference type="SUPFAM" id="SSF51445">
    <property type="entry name" value="(Trans)glycosidases"/>
    <property type="match status" value="1"/>
</dbReference>
<accession>A0A5B8W3N7</accession>
<name>A0A5B8W3N7_9SPHI</name>
<evidence type="ECO:0000313" key="8">
    <source>
        <dbReference type="EMBL" id="QEC77562.1"/>
    </source>
</evidence>
<dbReference type="EMBL" id="CP042437">
    <property type="protein sequence ID" value="QEC77562.1"/>
    <property type="molecule type" value="Genomic_DNA"/>
</dbReference>
<reference evidence="8 9" key="1">
    <citation type="journal article" date="2013" name="J. Microbiol.">
        <title>Mucilaginibacter ginsenosidivorax sp. nov., with ginsenoside converting activity isolated from sediment.</title>
        <authorList>
            <person name="Kim J.K."/>
            <person name="Choi T.E."/>
            <person name="Liu Q.M."/>
            <person name="Park H.Y."/>
            <person name="Yi T.H."/>
            <person name="Yoon M.H."/>
            <person name="Kim S.C."/>
            <person name="Im W.T."/>
        </authorList>
    </citation>
    <scope>NUCLEOTIDE SEQUENCE [LARGE SCALE GENOMIC DNA]</scope>
    <source>
        <strain evidence="8 9">KHI28</strain>
    </source>
</reference>
<dbReference type="Gene3D" id="2.60.120.260">
    <property type="entry name" value="Galactose-binding domain-like"/>
    <property type="match status" value="1"/>
</dbReference>
<evidence type="ECO:0000256" key="4">
    <source>
        <dbReference type="ARBA" id="ARBA00022729"/>
    </source>
</evidence>
<feature type="domain" description="Alpha-L-arabinofuranosidase C-terminal" evidence="7">
    <location>
        <begin position="473"/>
        <end position="652"/>
    </location>
</feature>
<dbReference type="Proteomes" id="UP000321362">
    <property type="component" value="Chromosome"/>
</dbReference>
<dbReference type="Gene3D" id="2.60.40.1180">
    <property type="entry name" value="Golgi alpha-mannosidase II"/>
    <property type="match status" value="1"/>
</dbReference>
<dbReference type="InterPro" id="IPR013780">
    <property type="entry name" value="Glyco_hydro_b"/>
</dbReference>